<accession>A0AAP0PKI9</accession>
<evidence type="ECO:0000313" key="3">
    <source>
        <dbReference type="Proteomes" id="UP001419268"/>
    </source>
</evidence>
<keyword evidence="3" id="KW-1185">Reference proteome</keyword>
<evidence type="ECO:0000313" key="2">
    <source>
        <dbReference type="EMBL" id="KAK9148133.1"/>
    </source>
</evidence>
<comment type="caution">
    <text evidence="2">The sequence shown here is derived from an EMBL/GenBank/DDBJ whole genome shotgun (WGS) entry which is preliminary data.</text>
</comment>
<dbReference type="AlphaFoldDB" id="A0AAP0PKI9"/>
<feature type="domain" description="MULE transposase" evidence="1">
    <location>
        <begin position="55"/>
        <end position="143"/>
    </location>
</feature>
<gene>
    <name evidence="2" type="ORF">Scep_006890</name>
</gene>
<dbReference type="Pfam" id="PF10551">
    <property type="entry name" value="MULE"/>
    <property type="match status" value="1"/>
</dbReference>
<reference evidence="2 3" key="1">
    <citation type="submission" date="2024-01" db="EMBL/GenBank/DDBJ databases">
        <title>Genome assemblies of Stephania.</title>
        <authorList>
            <person name="Yang L."/>
        </authorList>
    </citation>
    <scope>NUCLEOTIDE SEQUENCE [LARGE SCALE GENOMIC DNA]</scope>
    <source>
        <strain evidence="2">JXDWG</strain>
        <tissue evidence="2">Leaf</tissue>
    </source>
</reference>
<evidence type="ECO:0000259" key="1">
    <source>
        <dbReference type="Pfam" id="PF10551"/>
    </source>
</evidence>
<organism evidence="2 3">
    <name type="scientific">Stephania cephalantha</name>
    <dbReference type="NCBI Taxonomy" id="152367"/>
    <lineage>
        <taxon>Eukaryota</taxon>
        <taxon>Viridiplantae</taxon>
        <taxon>Streptophyta</taxon>
        <taxon>Embryophyta</taxon>
        <taxon>Tracheophyta</taxon>
        <taxon>Spermatophyta</taxon>
        <taxon>Magnoliopsida</taxon>
        <taxon>Ranunculales</taxon>
        <taxon>Menispermaceae</taxon>
        <taxon>Menispermoideae</taxon>
        <taxon>Cissampelideae</taxon>
        <taxon>Stephania</taxon>
    </lineage>
</organism>
<protein>
    <recommendedName>
        <fullName evidence="1">MULE transposase domain-containing protein</fullName>
    </recommendedName>
</protein>
<dbReference type="InterPro" id="IPR018289">
    <property type="entry name" value="MULE_transposase_dom"/>
</dbReference>
<proteinExistence type="predicted"/>
<sequence>MNQGEAGPLLHYFQRKQNENPSLAYAIRLNMDDHITNIFWTDAKMSTDYHQFGDVICFDTTYRINRDCRPFAPFVGINNHKETVVFGAALLYDETIESFKWLFEAFIEAMAGQKPKTILTDQDQAMANAIASVMPETGHRLCL</sequence>
<dbReference type="EMBL" id="JBBNAG010000003">
    <property type="protein sequence ID" value="KAK9148133.1"/>
    <property type="molecule type" value="Genomic_DNA"/>
</dbReference>
<dbReference type="Proteomes" id="UP001419268">
    <property type="component" value="Unassembled WGS sequence"/>
</dbReference>
<dbReference type="PANTHER" id="PTHR47718">
    <property type="entry name" value="OS01G0519700 PROTEIN"/>
    <property type="match status" value="1"/>
</dbReference>
<name>A0AAP0PKI9_9MAGN</name>